<dbReference type="Gene3D" id="3.90.580.10">
    <property type="entry name" value="Zinc finger, CHC2-type domain"/>
    <property type="match status" value="1"/>
</dbReference>
<dbReference type="InterPro" id="IPR016136">
    <property type="entry name" value="DNA_helicase_N/primase_C"/>
</dbReference>
<keyword evidence="5 12" id="KW-0235">DNA replication</keyword>
<evidence type="ECO:0000256" key="5">
    <source>
        <dbReference type="ARBA" id="ARBA00022705"/>
    </source>
</evidence>
<evidence type="ECO:0000256" key="14">
    <source>
        <dbReference type="PIRSR" id="PIRSR002811-1"/>
    </source>
</evidence>
<sequence>MAVRIPEETVNEIRERTNIADVVSQYVQLKKSGKNLFGFCPFHDERTPSFSVTEEKQIFHCFSCGRGGNVYSFLMEIEGLSFPEAVIKTAELSDIPIDSRFTQLQQGAGTEKDTKKATLLKLHEESAELFQHILMNTQTGEAALSYLQNRGLSKETIEAFSIGFAPKERTVLVQYLQGKGYTDEQLEESGLFIKRESGELQDRFHGRILFPIEDHQGKIIAFSGRLFEEQPELSTGRHEPKYLNSPETYLFNKRRVLFNFHRARPTIRKESEVILFEGFMDVIAAYQAGVQHGVASMGTSLTNEHIHLLDKVVDKVVIAYDGDQAGIEATKRAADTFAEETHFDIEIVQFADGMDPDEFIKKKGEASFNELIRHGRATHFNFIMQYYRRNIHLNNENERLNYIDKILTEMLNVPSAIEREHYFKQLSEEFDLSLAALEEQFQQIFHSRKSQSDRRHQEKKVEPRKEIFFPQVQQQRRKLSSVERTERQLLNRVFHFDEARLEVKNFSDIFHFVHDEYQMLYLLYESFLEQTDHQGTMDAFIDFVKEPDLKNILVEIELMTMSEDFSIREIQDCMDVISRKSVLEEKIKEKQQAIKEASHHGDQEQLRSLMAEIVELSRELKTKPV</sequence>
<evidence type="ECO:0000256" key="12">
    <source>
        <dbReference type="HAMAP-Rule" id="MF_00974"/>
    </source>
</evidence>
<dbReference type="GO" id="GO:0006269">
    <property type="term" value="P:DNA replication, synthesis of primer"/>
    <property type="evidence" value="ECO:0007669"/>
    <property type="project" value="UniProtKB-UniRule"/>
</dbReference>
<dbReference type="Gene3D" id="1.10.860.10">
    <property type="entry name" value="DNAb Helicase, Chain A"/>
    <property type="match status" value="1"/>
</dbReference>
<dbReference type="Gene3D" id="3.90.980.10">
    <property type="entry name" value="DNA primase, catalytic core, N-terminal domain"/>
    <property type="match status" value="1"/>
</dbReference>
<dbReference type="Proteomes" id="UP000198668">
    <property type="component" value="Unassembled WGS sequence"/>
</dbReference>
<dbReference type="FunFam" id="3.90.580.10:FF:000001">
    <property type="entry name" value="DNA primase"/>
    <property type="match status" value="1"/>
</dbReference>
<dbReference type="InterPro" id="IPR037068">
    <property type="entry name" value="DNA_primase_core_N_sf"/>
</dbReference>
<keyword evidence="8 12" id="KW-0862">Zinc</keyword>
<dbReference type="OrthoDB" id="9803773at2"/>
<evidence type="ECO:0000256" key="3">
    <source>
        <dbReference type="ARBA" id="ARBA00022679"/>
    </source>
</evidence>
<dbReference type="InterPro" id="IPR019475">
    <property type="entry name" value="DNA_primase_DnaB-bd"/>
</dbReference>
<dbReference type="InterPro" id="IPR006171">
    <property type="entry name" value="TOPRIM_dom"/>
</dbReference>
<dbReference type="GO" id="GO:0000428">
    <property type="term" value="C:DNA-directed RNA polymerase complex"/>
    <property type="evidence" value="ECO:0007669"/>
    <property type="project" value="UniProtKB-KW"/>
</dbReference>
<evidence type="ECO:0000256" key="2">
    <source>
        <dbReference type="ARBA" id="ARBA00022515"/>
    </source>
</evidence>
<comment type="domain">
    <text evidence="12">Contains an N-terminal zinc-binding domain, a central core domain that contains the primase activity, and a C-terminal DnaB-binding domain.</text>
</comment>
<proteinExistence type="inferred from homology"/>
<comment type="subunit">
    <text evidence="12">Monomer. Interacts with DnaB.</text>
</comment>
<evidence type="ECO:0000256" key="9">
    <source>
        <dbReference type="ARBA" id="ARBA00022842"/>
    </source>
</evidence>
<evidence type="ECO:0000256" key="8">
    <source>
        <dbReference type="ARBA" id="ARBA00022833"/>
    </source>
</evidence>
<evidence type="ECO:0000256" key="1">
    <source>
        <dbReference type="ARBA" id="ARBA00022478"/>
    </source>
</evidence>
<dbReference type="InterPro" id="IPR006295">
    <property type="entry name" value="DNA_primase_DnaG"/>
</dbReference>
<dbReference type="NCBIfam" id="TIGR01391">
    <property type="entry name" value="dnaG"/>
    <property type="match status" value="1"/>
</dbReference>
<evidence type="ECO:0000256" key="13">
    <source>
        <dbReference type="PIRNR" id="PIRNR002811"/>
    </source>
</evidence>
<evidence type="ECO:0000256" key="11">
    <source>
        <dbReference type="ARBA" id="ARBA00023163"/>
    </source>
</evidence>
<dbReference type="InterPro" id="IPR050219">
    <property type="entry name" value="DnaG_primase"/>
</dbReference>
<dbReference type="GO" id="GO:0003899">
    <property type="term" value="F:DNA-directed RNA polymerase activity"/>
    <property type="evidence" value="ECO:0007669"/>
    <property type="project" value="UniProtKB-UniRule"/>
</dbReference>
<comment type="similarity">
    <text evidence="12 13">Belongs to the DnaG primase family.</text>
</comment>
<dbReference type="HAMAP" id="MF_00974">
    <property type="entry name" value="DNA_primase_DnaG"/>
    <property type="match status" value="1"/>
</dbReference>
<dbReference type="Pfam" id="PF01807">
    <property type="entry name" value="Zn_ribbon_DnaG"/>
    <property type="match status" value="1"/>
</dbReference>
<accession>A0A1I3BAI1</accession>
<dbReference type="RefSeq" id="WP_092091349.1">
    <property type="nucleotide sequence ID" value="NZ_FOQE01000005.1"/>
</dbReference>
<dbReference type="PIRSF" id="PIRSF002811">
    <property type="entry name" value="DnaG"/>
    <property type="match status" value="1"/>
</dbReference>
<dbReference type="Pfam" id="PF13155">
    <property type="entry name" value="Toprim_2"/>
    <property type="match status" value="1"/>
</dbReference>
<dbReference type="Pfam" id="PF08275">
    <property type="entry name" value="DNAG_N"/>
    <property type="match status" value="1"/>
</dbReference>
<dbReference type="EMBL" id="FOQE01000005">
    <property type="protein sequence ID" value="SFH59303.1"/>
    <property type="molecule type" value="Genomic_DNA"/>
</dbReference>
<dbReference type="Pfam" id="PF10410">
    <property type="entry name" value="DnaB_bind"/>
    <property type="match status" value="1"/>
</dbReference>
<dbReference type="InterPro" id="IPR030846">
    <property type="entry name" value="DnaG_bac"/>
</dbReference>
<keyword evidence="9" id="KW-0460">Magnesium</keyword>
<comment type="function">
    <text evidence="12 13">RNA polymerase that catalyzes the synthesis of short RNA molecules used as primers for DNA polymerase during DNA replication.</text>
</comment>
<keyword evidence="11 12" id="KW-0804">Transcription</keyword>
<evidence type="ECO:0000256" key="4">
    <source>
        <dbReference type="ARBA" id="ARBA00022695"/>
    </source>
</evidence>
<dbReference type="EC" id="2.7.7.101" evidence="12"/>
<dbReference type="InterPro" id="IPR013264">
    <property type="entry name" value="DNAG_N"/>
</dbReference>
<dbReference type="SUPFAM" id="SSF56731">
    <property type="entry name" value="DNA primase core"/>
    <property type="match status" value="1"/>
</dbReference>
<dbReference type="InterPro" id="IPR036977">
    <property type="entry name" value="DNA_primase_Znf_CHC2"/>
</dbReference>
<comment type="catalytic activity">
    <reaction evidence="12">
        <text>ssDNA + n NTP = ssDNA/pppN(pN)n-1 hybrid + (n-1) diphosphate.</text>
        <dbReference type="EC" id="2.7.7.101"/>
    </reaction>
</comment>
<evidence type="ECO:0000256" key="7">
    <source>
        <dbReference type="ARBA" id="ARBA00022771"/>
    </source>
</evidence>
<evidence type="ECO:0000313" key="17">
    <source>
        <dbReference type="Proteomes" id="UP000198668"/>
    </source>
</evidence>
<dbReference type="PANTHER" id="PTHR30313:SF2">
    <property type="entry name" value="DNA PRIMASE"/>
    <property type="match status" value="1"/>
</dbReference>
<gene>
    <name evidence="12" type="primary">dnaG</name>
    <name evidence="16" type="ORF">SAMN04489868_10530</name>
</gene>
<keyword evidence="3 12" id="KW-0808">Transferase</keyword>
<dbReference type="PANTHER" id="PTHR30313">
    <property type="entry name" value="DNA PRIMASE"/>
    <property type="match status" value="1"/>
</dbReference>
<keyword evidence="4 12" id="KW-0548">Nucleotidyltransferase</keyword>
<dbReference type="GO" id="GO:0008270">
    <property type="term" value="F:zinc ion binding"/>
    <property type="evidence" value="ECO:0007669"/>
    <property type="project" value="UniProtKB-UniRule"/>
</dbReference>
<dbReference type="Gene3D" id="3.40.1360.10">
    <property type="match status" value="1"/>
</dbReference>
<dbReference type="GO" id="GO:1990077">
    <property type="term" value="C:primosome complex"/>
    <property type="evidence" value="ECO:0007669"/>
    <property type="project" value="UniProtKB-KW"/>
</dbReference>
<feature type="zinc finger region" description="CHC2-type" evidence="12 14">
    <location>
        <begin position="40"/>
        <end position="64"/>
    </location>
</feature>
<keyword evidence="17" id="KW-1185">Reference proteome</keyword>
<reference evidence="16 17" key="1">
    <citation type="submission" date="2016-10" db="EMBL/GenBank/DDBJ databases">
        <authorList>
            <person name="de Groot N.N."/>
        </authorList>
    </citation>
    <scope>NUCLEOTIDE SEQUENCE [LARGE SCALE GENOMIC DNA]</scope>
    <source>
        <strain evidence="16 17">DSM 27630</strain>
    </source>
</reference>
<dbReference type="InterPro" id="IPR034151">
    <property type="entry name" value="TOPRIM_DnaG_bac"/>
</dbReference>
<dbReference type="InterPro" id="IPR002694">
    <property type="entry name" value="Znf_CHC2"/>
</dbReference>
<dbReference type="AlphaFoldDB" id="A0A1I3BAI1"/>
<evidence type="ECO:0000259" key="15">
    <source>
        <dbReference type="PROSITE" id="PS50880"/>
    </source>
</evidence>
<keyword evidence="7 12" id="KW-0863">Zinc-finger</keyword>
<keyword evidence="6 12" id="KW-0479">Metal-binding</keyword>
<dbReference type="GO" id="GO:0003677">
    <property type="term" value="F:DNA binding"/>
    <property type="evidence" value="ECO:0007669"/>
    <property type="project" value="UniProtKB-KW"/>
</dbReference>
<dbReference type="PROSITE" id="PS50880">
    <property type="entry name" value="TOPRIM"/>
    <property type="match status" value="1"/>
</dbReference>
<dbReference type="GO" id="GO:0005737">
    <property type="term" value="C:cytoplasm"/>
    <property type="evidence" value="ECO:0007669"/>
    <property type="project" value="TreeGrafter"/>
</dbReference>
<evidence type="ECO:0000256" key="10">
    <source>
        <dbReference type="ARBA" id="ARBA00023125"/>
    </source>
</evidence>
<dbReference type="SUPFAM" id="SSF57783">
    <property type="entry name" value="Zinc beta-ribbon"/>
    <property type="match status" value="1"/>
</dbReference>
<evidence type="ECO:0000313" key="16">
    <source>
        <dbReference type="EMBL" id="SFH59303.1"/>
    </source>
</evidence>
<dbReference type="CDD" id="cd03364">
    <property type="entry name" value="TOPRIM_DnaG_primases"/>
    <property type="match status" value="1"/>
</dbReference>
<keyword evidence="1 12" id="KW-0240">DNA-directed RNA polymerase</keyword>
<dbReference type="FunFam" id="3.90.980.10:FF:000001">
    <property type="entry name" value="DNA primase"/>
    <property type="match status" value="1"/>
</dbReference>
<keyword evidence="10 12" id="KW-0238">DNA-binding</keyword>
<name>A0A1I3BAI1_9LACT</name>
<organism evidence="16 17">
    <name type="scientific">Pisciglobus halotolerans</name>
    <dbReference type="NCBI Taxonomy" id="745365"/>
    <lineage>
        <taxon>Bacteria</taxon>
        <taxon>Bacillati</taxon>
        <taxon>Bacillota</taxon>
        <taxon>Bacilli</taxon>
        <taxon>Lactobacillales</taxon>
        <taxon>Carnobacteriaceae</taxon>
    </lineage>
</organism>
<comment type="cofactor">
    <cofactor evidence="12 13 14">
        <name>Zn(2+)</name>
        <dbReference type="ChEBI" id="CHEBI:29105"/>
    </cofactor>
    <text evidence="12 13 14">Binds 1 zinc ion per monomer.</text>
</comment>
<evidence type="ECO:0000256" key="6">
    <source>
        <dbReference type="ARBA" id="ARBA00022723"/>
    </source>
</evidence>
<keyword evidence="2 12" id="KW-0639">Primosome</keyword>
<dbReference type="SMART" id="SM00493">
    <property type="entry name" value="TOPRIM"/>
    <property type="match status" value="1"/>
</dbReference>
<feature type="domain" description="Toprim" evidence="15">
    <location>
        <begin position="271"/>
        <end position="353"/>
    </location>
</feature>
<dbReference type="SMART" id="SM00400">
    <property type="entry name" value="ZnF_CHCC"/>
    <property type="match status" value="1"/>
</dbReference>
<protein>
    <recommendedName>
        <fullName evidence="12 13">DNA primase</fullName>
        <ecNumber evidence="12">2.7.7.101</ecNumber>
    </recommendedName>
</protein>